<dbReference type="AlphaFoldDB" id="A0A4P9YFV4"/>
<dbReference type="PANTHER" id="PTHR23245:SF25">
    <property type="entry name" value="TRNA WYBUTOSINE-SYNTHESIZING PROTEIN 2 HOMOLOG"/>
    <property type="match status" value="1"/>
</dbReference>
<keyword evidence="6" id="KW-0819">tRNA processing</keyword>
<accession>A0A4P9YFV4</accession>
<organism evidence="9 10">
    <name type="scientific">Rozella allomycis (strain CSF55)</name>
    <dbReference type="NCBI Taxonomy" id="988480"/>
    <lineage>
        <taxon>Eukaryota</taxon>
        <taxon>Fungi</taxon>
        <taxon>Fungi incertae sedis</taxon>
        <taxon>Cryptomycota</taxon>
        <taxon>Cryptomycota incertae sedis</taxon>
        <taxon>Rozella</taxon>
    </lineage>
</organism>
<dbReference type="GO" id="GO:0102522">
    <property type="term" value="F:tRNA 4-demethylwyosine alpha-amino-alpha-carboxypropyltransferase activity"/>
    <property type="evidence" value="ECO:0007669"/>
    <property type="project" value="UniProtKB-EC"/>
</dbReference>
<keyword evidence="5" id="KW-0949">S-adenosyl-L-methionine</keyword>
<dbReference type="InterPro" id="IPR030382">
    <property type="entry name" value="MeTrfase_TRM5/TYW2"/>
</dbReference>
<evidence type="ECO:0000313" key="10">
    <source>
        <dbReference type="Proteomes" id="UP000281549"/>
    </source>
</evidence>
<evidence type="ECO:0000256" key="7">
    <source>
        <dbReference type="ARBA" id="ARBA00049400"/>
    </source>
</evidence>
<gene>
    <name evidence="9" type="ORF">ROZALSC1DRAFT_23332</name>
</gene>
<keyword evidence="3" id="KW-0489">Methyltransferase</keyword>
<dbReference type="InterPro" id="IPR056743">
    <property type="entry name" value="TRM5-TYW2-like_MTfase"/>
</dbReference>
<dbReference type="CDD" id="cd02440">
    <property type="entry name" value="AdoMet_MTases"/>
    <property type="match status" value="1"/>
</dbReference>
<reference evidence="10" key="1">
    <citation type="journal article" date="2018" name="Nat. Microbiol.">
        <title>Leveraging single-cell genomics to expand the fungal tree of life.</title>
        <authorList>
            <person name="Ahrendt S.R."/>
            <person name="Quandt C.A."/>
            <person name="Ciobanu D."/>
            <person name="Clum A."/>
            <person name="Salamov A."/>
            <person name="Andreopoulos B."/>
            <person name="Cheng J.F."/>
            <person name="Woyke T."/>
            <person name="Pelin A."/>
            <person name="Henrissat B."/>
            <person name="Reynolds N.K."/>
            <person name="Benny G.L."/>
            <person name="Smith M.E."/>
            <person name="James T.Y."/>
            <person name="Grigoriev I.V."/>
        </authorList>
    </citation>
    <scope>NUCLEOTIDE SEQUENCE [LARGE SCALE GENOMIC DNA]</scope>
    <source>
        <strain evidence="10">CSF55</strain>
    </source>
</reference>
<dbReference type="FunFam" id="3.40.50.150:FF:000131">
    <property type="entry name" value="tRNA wybutosine-synthesizing protein 2/3/4"/>
    <property type="match status" value="1"/>
</dbReference>
<comment type="pathway">
    <text evidence="1">tRNA modification; wybutosine-tRNA(Phe) biosynthesis.</text>
</comment>
<evidence type="ECO:0000313" key="9">
    <source>
        <dbReference type="EMBL" id="RKP18336.1"/>
    </source>
</evidence>
<dbReference type="Proteomes" id="UP000281549">
    <property type="component" value="Unassembled WGS sequence"/>
</dbReference>
<dbReference type="GO" id="GO:0008175">
    <property type="term" value="F:tRNA methyltransferase activity"/>
    <property type="evidence" value="ECO:0007669"/>
    <property type="project" value="TreeGrafter"/>
</dbReference>
<evidence type="ECO:0000256" key="1">
    <source>
        <dbReference type="ARBA" id="ARBA00004797"/>
    </source>
</evidence>
<dbReference type="Gene3D" id="3.40.50.150">
    <property type="entry name" value="Vaccinia Virus protein VP39"/>
    <property type="match status" value="1"/>
</dbReference>
<comment type="catalytic activity">
    <reaction evidence="7">
        <text>4-demethylwyosine(37) in tRNA(Phe) + S-adenosyl-L-methionine = 4-demethyl-7-[(3S)-3-amino-3-carboxypropyl]wyosine(37) in tRNA(Phe) + S-methyl-5'-thioadenosine + H(+)</text>
        <dbReference type="Rhea" id="RHEA:36355"/>
        <dbReference type="Rhea" id="RHEA-COMP:10164"/>
        <dbReference type="Rhea" id="RHEA-COMP:10378"/>
        <dbReference type="ChEBI" id="CHEBI:15378"/>
        <dbReference type="ChEBI" id="CHEBI:17509"/>
        <dbReference type="ChEBI" id="CHEBI:59789"/>
        <dbReference type="ChEBI" id="CHEBI:64315"/>
        <dbReference type="ChEBI" id="CHEBI:73550"/>
        <dbReference type="EC" id="2.5.1.114"/>
    </reaction>
</comment>
<evidence type="ECO:0000256" key="5">
    <source>
        <dbReference type="ARBA" id="ARBA00022691"/>
    </source>
</evidence>
<dbReference type="SUPFAM" id="SSF53335">
    <property type="entry name" value="S-adenosyl-L-methionine-dependent methyltransferases"/>
    <property type="match status" value="1"/>
</dbReference>
<evidence type="ECO:0000256" key="4">
    <source>
        <dbReference type="ARBA" id="ARBA00022679"/>
    </source>
</evidence>
<name>A0A4P9YFV4_ROZAC</name>
<dbReference type="PANTHER" id="PTHR23245">
    <property type="entry name" value="TRNA METHYLTRANSFERASE"/>
    <property type="match status" value="1"/>
</dbReference>
<dbReference type="GO" id="GO:0031591">
    <property type="term" value="P:wybutosine biosynthetic process"/>
    <property type="evidence" value="ECO:0007669"/>
    <property type="project" value="TreeGrafter"/>
</dbReference>
<evidence type="ECO:0000256" key="3">
    <source>
        <dbReference type="ARBA" id="ARBA00022603"/>
    </source>
</evidence>
<evidence type="ECO:0000259" key="8">
    <source>
        <dbReference type="PROSITE" id="PS51684"/>
    </source>
</evidence>
<evidence type="ECO:0000256" key="2">
    <source>
        <dbReference type="ARBA" id="ARBA00012265"/>
    </source>
</evidence>
<dbReference type="InterPro" id="IPR029063">
    <property type="entry name" value="SAM-dependent_MTases_sf"/>
</dbReference>
<sequence length="303" mass="34595">MFPASSFPKLDDLSLDERVLVFRSICTKYGVDIITRKQPITKNDLKRKPQVQFLYINATSEYFPRSIVIPEQDDKCTIVKDSTGKIELIPLDFIYPSFLPEILISTTQYVIKYFWNPVYSMFSAGNITEKERIANFDCEDEVIVDLYAGIGYFVLPYLIHAKAKYVHACEWNTYAVAALKKNLVANKVDKKCSVYEGDNKDALKYFENCANRVNLGLLPTSKDGYEIAIKALNQNGGWLHVHENVAVEDVKQFGETVVLELTNLLKSHKSACNYALNIEHTEIVKNYAPKVVHVVYDIKINKE</sequence>
<proteinExistence type="predicted"/>
<protein>
    <recommendedName>
        <fullName evidence="2">tRNA(Phe) (4-demethylwyosine(37)-C(7)) aminocarboxypropyltransferase</fullName>
        <ecNumber evidence="2">2.5.1.114</ecNumber>
    </recommendedName>
</protein>
<feature type="domain" description="SAM-dependent methyltransferase TRM5/TYW2-type" evidence="8">
    <location>
        <begin position="45"/>
        <end position="302"/>
    </location>
</feature>
<dbReference type="PROSITE" id="PS51684">
    <property type="entry name" value="SAM_MT_TRM5_TYW2"/>
    <property type="match status" value="1"/>
</dbReference>
<evidence type="ECO:0000256" key="6">
    <source>
        <dbReference type="ARBA" id="ARBA00022694"/>
    </source>
</evidence>
<keyword evidence="4" id="KW-0808">Transferase</keyword>
<dbReference type="EMBL" id="ML005490">
    <property type="protein sequence ID" value="RKP18336.1"/>
    <property type="molecule type" value="Genomic_DNA"/>
</dbReference>
<dbReference type="EC" id="2.5.1.114" evidence="2"/>
<dbReference type="Pfam" id="PF02475">
    <property type="entry name" value="TRM5-TYW2_MTfase"/>
    <property type="match status" value="1"/>
</dbReference>
<dbReference type="GO" id="GO:0005737">
    <property type="term" value="C:cytoplasm"/>
    <property type="evidence" value="ECO:0007669"/>
    <property type="project" value="TreeGrafter"/>
</dbReference>
<dbReference type="GO" id="GO:0030488">
    <property type="term" value="P:tRNA methylation"/>
    <property type="evidence" value="ECO:0007669"/>
    <property type="project" value="TreeGrafter"/>
</dbReference>